<keyword evidence="3" id="KW-1185">Reference proteome</keyword>
<proteinExistence type="predicted"/>
<reference evidence="2 3" key="2">
    <citation type="submission" date="2024-06" db="EMBL/GenBank/DDBJ databases">
        <title>Thioclava kandeliae sp. nov. from a rhizosphere soil sample of Kandelia candel in a mangrove.</title>
        <authorList>
            <person name="Mu T."/>
        </authorList>
    </citation>
    <scope>NUCLEOTIDE SEQUENCE [LARGE SCALE GENOMIC DNA]</scope>
    <source>
        <strain evidence="2 3">CPCC 100088</strain>
    </source>
</reference>
<evidence type="ECO:0000313" key="3">
    <source>
        <dbReference type="Proteomes" id="UP001438953"/>
    </source>
</evidence>
<sequence>MPKAYWIARVTVTDPDAYSGYQALAPAAFQKYGAVFLARGGVTEAMEGPDWERHVVIEFADLATAKACYTSPEYRAAREARAGACRAEIFLTEGI</sequence>
<dbReference type="Proteomes" id="UP001438953">
    <property type="component" value="Unassembled WGS sequence"/>
</dbReference>
<feature type="domain" description="DUF1330" evidence="1">
    <location>
        <begin position="3"/>
        <end position="94"/>
    </location>
</feature>
<evidence type="ECO:0000259" key="1">
    <source>
        <dbReference type="Pfam" id="PF07045"/>
    </source>
</evidence>
<dbReference type="Pfam" id="PF07045">
    <property type="entry name" value="DUF1330"/>
    <property type="match status" value="1"/>
</dbReference>
<dbReference type="PANTHER" id="PTHR41521:SF4">
    <property type="entry name" value="BLR0684 PROTEIN"/>
    <property type="match status" value="1"/>
</dbReference>
<evidence type="ECO:0000313" key="2">
    <source>
        <dbReference type="EMBL" id="MER5172429.1"/>
    </source>
</evidence>
<name>A0ABV1SHQ9_9RHOB</name>
<dbReference type="InterPro" id="IPR010753">
    <property type="entry name" value="DUF1330"/>
</dbReference>
<reference evidence="2 3" key="1">
    <citation type="submission" date="2024-01" db="EMBL/GenBank/DDBJ databases">
        <authorList>
            <person name="Deng Y."/>
            <person name="Su J."/>
        </authorList>
    </citation>
    <scope>NUCLEOTIDE SEQUENCE [LARGE SCALE GENOMIC DNA]</scope>
    <source>
        <strain evidence="2 3">CPCC 100088</strain>
    </source>
</reference>
<protein>
    <submittedName>
        <fullName evidence="2">DUF1330 domain-containing protein</fullName>
    </submittedName>
</protein>
<organism evidence="2 3">
    <name type="scientific">Thioclava kandeliae</name>
    <dbReference type="NCBI Taxonomy" id="3070818"/>
    <lineage>
        <taxon>Bacteria</taxon>
        <taxon>Pseudomonadati</taxon>
        <taxon>Pseudomonadota</taxon>
        <taxon>Alphaproteobacteria</taxon>
        <taxon>Rhodobacterales</taxon>
        <taxon>Paracoccaceae</taxon>
        <taxon>Thioclava</taxon>
    </lineage>
</organism>
<dbReference type="InterPro" id="IPR011008">
    <property type="entry name" value="Dimeric_a/b-barrel"/>
</dbReference>
<dbReference type="PANTHER" id="PTHR41521">
    <property type="match status" value="1"/>
</dbReference>
<accession>A0ABV1SHQ9</accession>
<dbReference type="EMBL" id="JAYWLC010000008">
    <property type="protein sequence ID" value="MER5172429.1"/>
    <property type="molecule type" value="Genomic_DNA"/>
</dbReference>
<comment type="caution">
    <text evidence="2">The sequence shown here is derived from an EMBL/GenBank/DDBJ whole genome shotgun (WGS) entry which is preliminary data.</text>
</comment>
<dbReference type="RefSeq" id="WP_349294971.1">
    <property type="nucleotide sequence ID" value="NZ_JAYWLC010000008.1"/>
</dbReference>
<dbReference type="SUPFAM" id="SSF54909">
    <property type="entry name" value="Dimeric alpha+beta barrel"/>
    <property type="match status" value="1"/>
</dbReference>
<gene>
    <name evidence="2" type="ORF">VSX56_11650</name>
</gene>
<dbReference type="Gene3D" id="3.30.70.100">
    <property type="match status" value="1"/>
</dbReference>